<keyword evidence="9" id="KW-0902">Two-component regulatory system</keyword>
<evidence type="ECO:0000256" key="9">
    <source>
        <dbReference type="ARBA" id="ARBA00023012"/>
    </source>
</evidence>
<dbReference type="SUPFAM" id="SSF55874">
    <property type="entry name" value="ATPase domain of HSP90 chaperone/DNA topoisomerase II/histidine kinase"/>
    <property type="match status" value="1"/>
</dbReference>
<comment type="subcellular location">
    <subcellularLocation>
        <location evidence="2">Membrane</location>
    </subcellularLocation>
</comment>
<keyword evidence="6 10" id="KW-0812">Transmembrane</keyword>
<evidence type="ECO:0000256" key="10">
    <source>
        <dbReference type="SAM" id="Phobius"/>
    </source>
</evidence>
<evidence type="ECO:0000256" key="4">
    <source>
        <dbReference type="ARBA" id="ARBA00022553"/>
    </source>
</evidence>
<dbReference type="InterPro" id="IPR005467">
    <property type="entry name" value="His_kinase_dom"/>
</dbReference>
<dbReference type="Pfam" id="PF00512">
    <property type="entry name" value="HisKA"/>
    <property type="match status" value="1"/>
</dbReference>
<evidence type="ECO:0000256" key="3">
    <source>
        <dbReference type="ARBA" id="ARBA00012438"/>
    </source>
</evidence>
<dbReference type="GO" id="GO:0016301">
    <property type="term" value="F:kinase activity"/>
    <property type="evidence" value="ECO:0007669"/>
    <property type="project" value="UniProtKB-KW"/>
</dbReference>
<evidence type="ECO:0000256" key="5">
    <source>
        <dbReference type="ARBA" id="ARBA00022679"/>
    </source>
</evidence>
<keyword evidence="7 13" id="KW-0418">Kinase</keyword>
<dbReference type="PANTHER" id="PTHR45436">
    <property type="entry name" value="SENSOR HISTIDINE KINASE YKOH"/>
    <property type="match status" value="1"/>
</dbReference>
<sequence>MKTPSIRYSLLIRCGLGVGLLMILLSLFIYFMIRKGLYDELDESITQTASILANQVEFEHGEIIFEWEEGIGTNTAISDQALFQYWNERTGRITRSPALGNGDLPKFSGPGGLPDIEHIRMPGSGRHARAIGMIVYPYMLPEEEAFLRSEGKTFDAAAYPHTLVVARETEQLREILSHLYVALITGNLLTLAVGFLLINSVIRHALRPIDQLADEVKNRAENQLDAAISLPRELPQELRSLAISFDSLLTRVSAIRDRERDFIRHASHELRTPIASLSAITELALSKERESQAYRKHLENCSKVAAELNELVKRLSALARVGQLDAAQKAEACEILPLLEACLEKFRGRAEAAELTVSIKEFSGPLRVLADPVLIQLIFNNLLDNAICYAPGKSEIDISITMEKECAEITFCNIAEDLPEDLDRLFEPLFRRDASRQESMNPHLGIGLTLSQNAAQAMSGSLRATRPADHLISFTLSLPLAG</sequence>
<dbReference type="EC" id="2.7.13.3" evidence="3"/>
<comment type="caution">
    <text evidence="13">The sequence shown here is derived from an EMBL/GenBank/DDBJ whole genome shotgun (WGS) entry which is preliminary data.</text>
</comment>
<evidence type="ECO:0000256" key="1">
    <source>
        <dbReference type="ARBA" id="ARBA00000085"/>
    </source>
</evidence>
<accession>A0ABW5DA60</accession>
<dbReference type="Gene3D" id="3.30.565.10">
    <property type="entry name" value="Histidine kinase-like ATPase, C-terminal domain"/>
    <property type="match status" value="1"/>
</dbReference>
<dbReference type="InterPro" id="IPR003660">
    <property type="entry name" value="HAMP_dom"/>
</dbReference>
<dbReference type="InterPro" id="IPR050428">
    <property type="entry name" value="TCS_sensor_his_kinase"/>
</dbReference>
<dbReference type="PANTHER" id="PTHR45436:SF5">
    <property type="entry name" value="SENSOR HISTIDINE KINASE TRCS"/>
    <property type="match status" value="1"/>
</dbReference>
<dbReference type="EMBL" id="JBHUIT010000026">
    <property type="protein sequence ID" value="MFD2257295.1"/>
    <property type="molecule type" value="Genomic_DNA"/>
</dbReference>
<keyword evidence="10" id="KW-0472">Membrane</keyword>
<keyword evidence="4" id="KW-0597">Phosphoprotein</keyword>
<feature type="transmembrane region" description="Helical" evidence="10">
    <location>
        <begin position="12"/>
        <end position="33"/>
    </location>
</feature>
<keyword evidence="5" id="KW-0808">Transferase</keyword>
<evidence type="ECO:0000256" key="2">
    <source>
        <dbReference type="ARBA" id="ARBA00004370"/>
    </source>
</evidence>
<evidence type="ECO:0000256" key="7">
    <source>
        <dbReference type="ARBA" id="ARBA00022777"/>
    </source>
</evidence>
<evidence type="ECO:0000259" key="12">
    <source>
        <dbReference type="PROSITE" id="PS50885"/>
    </source>
</evidence>
<gene>
    <name evidence="13" type="ORF">ACFSSA_11470</name>
</gene>
<dbReference type="PROSITE" id="PS50885">
    <property type="entry name" value="HAMP"/>
    <property type="match status" value="1"/>
</dbReference>
<dbReference type="Pfam" id="PF02518">
    <property type="entry name" value="HATPase_c"/>
    <property type="match status" value="1"/>
</dbReference>
<feature type="transmembrane region" description="Helical" evidence="10">
    <location>
        <begin position="179"/>
        <end position="198"/>
    </location>
</feature>
<reference evidence="14" key="1">
    <citation type="journal article" date="2019" name="Int. J. Syst. Evol. Microbiol.">
        <title>The Global Catalogue of Microorganisms (GCM) 10K type strain sequencing project: providing services to taxonomists for standard genome sequencing and annotation.</title>
        <authorList>
            <consortium name="The Broad Institute Genomics Platform"/>
            <consortium name="The Broad Institute Genome Sequencing Center for Infectious Disease"/>
            <person name="Wu L."/>
            <person name="Ma J."/>
        </authorList>
    </citation>
    <scope>NUCLEOTIDE SEQUENCE [LARGE SCALE GENOMIC DNA]</scope>
    <source>
        <strain evidence="14">CGMCC 4.7106</strain>
    </source>
</reference>
<evidence type="ECO:0000313" key="13">
    <source>
        <dbReference type="EMBL" id="MFD2257295.1"/>
    </source>
</evidence>
<keyword evidence="8 10" id="KW-1133">Transmembrane helix</keyword>
<dbReference type="PROSITE" id="PS50109">
    <property type="entry name" value="HIS_KIN"/>
    <property type="match status" value="1"/>
</dbReference>
<evidence type="ECO:0000313" key="14">
    <source>
        <dbReference type="Proteomes" id="UP001597375"/>
    </source>
</evidence>
<dbReference type="SMART" id="SM00387">
    <property type="entry name" value="HATPase_c"/>
    <property type="match status" value="1"/>
</dbReference>
<evidence type="ECO:0000256" key="6">
    <source>
        <dbReference type="ARBA" id="ARBA00022692"/>
    </source>
</evidence>
<evidence type="ECO:0000259" key="11">
    <source>
        <dbReference type="PROSITE" id="PS50109"/>
    </source>
</evidence>
<dbReference type="InterPro" id="IPR003594">
    <property type="entry name" value="HATPase_dom"/>
</dbReference>
<feature type="domain" description="Histidine kinase" evidence="11">
    <location>
        <begin position="265"/>
        <end position="482"/>
    </location>
</feature>
<dbReference type="InterPro" id="IPR036097">
    <property type="entry name" value="HisK_dim/P_sf"/>
</dbReference>
<dbReference type="Gene3D" id="1.10.287.130">
    <property type="match status" value="1"/>
</dbReference>
<dbReference type="Proteomes" id="UP001597375">
    <property type="component" value="Unassembled WGS sequence"/>
</dbReference>
<feature type="domain" description="HAMP" evidence="12">
    <location>
        <begin position="203"/>
        <end position="257"/>
    </location>
</feature>
<keyword evidence="14" id="KW-1185">Reference proteome</keyword>
<comment type="catalytic activity">
    <reaction evidence="1">
        <text>ATP + protein L-histidine = ADP + protein N-phospho-L-histidine.</text>
        <dbReference type="EC" id="2.7.13.3"/>
    </reaction>
</comment>
<organism evidence="13 14">
    <name type="scientific">Luteolibacter algae</name>
    <dbReference type="NCBI Taxonomy" id="454151"/>
    <lineage>
        <taxon>Bacteria</taxon>
        <taxon>Pseudomonadati</taxon>
        <taxon>Verrucomicrobiota</taxon>
        <taxon>Verrucomicrobiia</taxon>
        <taxon>Verrucomicrobiales</taxon>
        <taxon>Verrucomicrobiaceae</taxon>
        <taxon>Luteolibacter</taxon>
    </lineage>
</organism>
<dbReference type="SMART" id="SM00388">
    <property type="entry name" value="HisKA"/>
    <property type="match status" value="1"/>
</dbReference>
<dbReference type="SUPFAM" id="SSF47384">
    <property type="entry name" value="Homodimeric domain of signal transducing histidine kinase"/>
    <property type="match status" value="1"/>
</dbReference>
<name>A0ABW5DA60_9BACT</name>
<dbReference type="RefSeq" id="WP_386820581.1">
    <property type="nucleotide sequence ID" value="NZ_JBHUIT010000026.1"/>
</dbReference>
<evidence type="ECO:0000256" key="8">
    <source>
        <dbReference type="ARBA" id="ARBA00022989"/>
    </source>
</evidence>
<protein>
    <recommendedName>
        <fullName evidence="3">histidine kinase</fullName>
        <ecNumber evidence="3">2.7.13.3</ecNumber>
    </recommendedName>
</protein>
<proteinExistence type="predicted"/>
<dbReference type="SMART" id="SM00304">
    <property type="entry name" value="HAMP"/>
    <property type="match status" value="1"/>
</dbReference>
<dbReference type="CDD" id="cd00082">
    <property type="entry name" value="HisKA"/>
    <property type="match status" value="1"/>
</dbReference>
<dbReference type="InterPro" id="IPR036890">
    <property type="entry name" value="HATPase_C_sf"/>
</dbReference>
<dbReference type="InterPro" id="IPR003661">
    <property type="entry name" value="HisK_dim/P_dom"/>
</dbReference>